<evidence type="ECO:0000313" key="1">
    <source>
        <dbReference type="EMBL" id="SFU04742.1"/>
    </source>
</evidence>
<gene>
    <name evidence="1" type="ORF">SAMN05660657_05072</name>
</gene>
<dbReference type="AlphaFoldDB" id="A0A1I7CZA1"/>
<dbReference type="Proteomes" id="UP000199546">
    <property type="component" value="Unassembled WGS sequence"/>
</dbReference>
<name>A0A1I7CZA1_9ACTN</name>
<accession>A0A1I7CZA1</accession>
<dbReference type="RefSeq" id="WP_175551793.1">
    <property type="nucleotide sequence ID" value="NZ_FPBA01000029.1"/>
</dbReference>
<reference evidence="2" key="1">
    <citation type="submission" date="2016-10" db="EMBL/GenBank/DDBJ databases">
        <authorList>
            <person name="Varghese N."/>
            <person name="Submissions S."/>
        </authorList>
    </citation>
    <scope>NUCLEOTIDE SEQUENCE [LARGE SCALE GENOMIC DNA]</scope>
    <source>
        <strain evidence="2">DSM 46136</strain>
    </source>
</reference>
<protein>
    <submittedName>
        <fullName evidence="1">Uncharacterized protein</fullName>
    </submittedName>
</protein>
<keyword evidence="2" id="KW-1185">Reference proteome</keyword>
<dbReference type="EMBL" id="FPBA01000029">
    <property type="protein sequence ID" value="SFU04742.1"/>
    <property type="molecule type" value="Genomic_DNA"/>
</dbReference>
<sequence>MSDRPPADRDLDARLDAAAEAAAAAAPPLSDAVRARIAAVLRPVPVATREAS</sequence>
<evidence type="ECO:0000313" key="2">
    <source>
        <dbReference type="Proteomes" id="UP000199546"/>
    </source>
</evidence>
<proteinExistence type="predicted"/>
<organism evidence="1 2">
    <name type="scientific">Geodermatophilus amargosae</name>
    <dbReference type="NCBI Taxonomy" id="1296565"/>
    <lineage>
        <taxon>Bacteria</taxon>
        <taxon>Bacillati</taxon>
        <taxon>Actinomycetota</taxon>
        <taxon>Actinomycetes</taxon>
        <taxon>Geodermatophilales</taxon>
        <taxon>Geodermatophilaceae</taxon>
        <taxon>Geodermatophilus</taxon>
    </lineage>
</organism>
<dbReference type="STRING" id="1296565.SAMN05660657_05072"/>